<reference evidence="2 3" key="1">
    <citation type="journal article" date="2013" name="Genome Biol. Evol.">
        <title>Genomes of Stigonematalean cyanobacteria (subsection V) and the evolution of oxygenic photosynthesis from prokaryotes to plastids.</title>
        <authorList>
            <person name="Dagan T."/>
            <person name="Roettger M."/>
            <person name="Stucken K."/>
            <person name="Landan G."/>
            <person name="Koch R."/>
            <person name="Major P."/>
            <person name="Gould S.B."/>
            <person name="Goremykin V.V."/>
            <person name="Rippka R."/>
            <person name="Tandeau de Marsac N."/>
            <person name="Gugger M."/>
            <person name="Lockhart P.J."/>
            <person name="Allen J.F."/>
            <person name="Brune I."/>
            <person name="Maus I."/>
            <person name="Puhler A."/>
            <person name="Martin W.F."/>
        </authorList>
    </citation>
    <scope>NUCLEOTIDE SEQUENCE [LARGE SCALE GENOMIC DNA]</scope>
    <source>
        <strain evidence="2 3">PCC 7110</strain>
    </source>
</reference>
<evidence type="ECO:0000313" key="3">
    <source>
        <dbReference type="Proteomes" id="UP000076925"/>
    </source>
</evidence>
<comment type="caution">
    <text evidence="2">The sequence shown here is derived from an EMBL/GenBank/DDBJ whole genome shotgun (WGS) entry which is preliminary data.</text>
</comment>
<protein>
    <submittedName>
        <fullName evidence="2">Ubiquinone/menaquinone biosynthesis protein</fullName>
    </submittedName>
</protein>
<gene>
    <name evidence="2" type="ORF">WA1_45180</name>
</gene>
<proteinExistence type="predicted"/>
<name>A0A139WWP0_9CYAN</name>
<dbReference type="CDD" id="cd02440">
    <property type="entry name" value="AdoMet_MTases"/>
    <property type="match status" value="1"/>
</dbReference>
<dbReference type="Pfam" id="PF08241">
    <property type="entry name" value="Methyltransf_11"/>
    <property type="match status" value="1"/>
</dbReference>
<sequence>MNRIENFFPRITKKISILVLGSHPNNTIFSFNYHNVYHINKFLLQCKEKINSPGHILVDIGSGRSPYYLIFSDIVSKYIAVDSSESLPKNESRAIEQIPGIAETVPLTDAIADIVLCNQVLEHVNDPSKAANEMYRILKPGGKCIGSVPHVSPVHLEPYDFRRYTDLGVKQLLQNAGFVEITVEGNGGVHSTAALMIAMDWMLTPRREGEPQRFSSTKALLLSPLVGLMNTIGLILDSWLGNKQRTPANLCWTAIKPFHE</sequence>
<dbReference type="EMBL" id="ANNX02000047">
    <property type="protein sequence ID" value="KYC36857.1"/>
    <property type="molecule type" value="Genomic_DNA"/>
</dbReference>
<accession>A0A139WWP0</accession>
<dbReference type="Gene3D" id="3.40.50.150">
    <property type="entry name" value="Vaccinia Virus protein VP39"/>
    <property type="match status" value="1"/>
</dbReference>
<keyword evidence="3" id="KW-1185">Reference proteome</keyword>
<dbReference type="RefSeq" id="WP_017744104.1">
    <property type="nucleotide sequence ID" value="NZ_KQ976354.1"/>
</dbReference>
<dbReference type="Proteomes" id="UP000076925">
    <property type="component" value="Unassembled WGS sequence"/>
</dbReference>
<dbReference type="InterPro" id="IPR029063">
    <property type="entry name" value="SAM-dependent_MTases_sf"/>
</dbReference>
<dbReference type="GO" id="GO:0008757">
    <property type="term" value="F:S-adenosylmethionine-dependent methyltransferase activity"/>
    <property type="evidence" value="ECO:0007669"/>
    <property type="project" value="InterPro"/>
</dbReference>
<dbReference type="SUPFAM" id="SSF53335">
    <property type="entry name" value="S-adenosyl-L-methionine-dependent methyltransferases"/>
    <property type="match status" value="1"/>
</dbReference>
<evidence type="ECO:0000259" key="1">
    <source>
        <dbReference type="Pfam" id="PF08241"/>
    </source>
</evidence>
<dbReference type="OrthoDB" id="9791837at2"/>
<organism evidence="2 3">
    <name type="scientific">Scytonema hofmannii PCC 7110</name>
    <dbReference type="NCBI Taxonomy" id="128403"/>
    <lineage>
        <taxon>Bacteria</taxon>
        <taxon>Bacillati</taxon>
        <taxon>Cyanobacteriota</taxon>
        <taxon>Cyanophyceae</taxon>
        <taxon>Nostocales</taxon>
        <taxon>Scytonemataceae</taxon>
        <taxon>Scytonema</taxon>
    </lineage>
</organism>
<keyword evidence="2" id="KW-0830">Ubiquinone</keyword>
<evidence type="ECO:0000313" key="2">
    <source>
        <dbReference type="EMBL" id="KYC36857.1"/>
    </source>
</evidence>
<dbReference type="InterPro" id="IPR013216">
    <property type="entry name" value="Methyltransf_11"/>
</dbReference>
<dbReference type="AlphaFoldDB" id="A0A139WWP0"/>
<dbReference type="STRING" id="128403.WA1_45180"/>
<dbReference type="PANTHER" id="PTHR43861">
    <property type="entry name" value="TRANS-ACONITATE 2-METHYLTRANSFERASE-RELATED"/>
    <property type="match status" value="1"/>
</dbReference>
<feature type="domain" description="Methyltransferase type 11" evidence="1">
    <location>
        <begin position="58"/>
        <end position="145"/>
    </location>
</feature>